<feature type="compositionally biased region" description="Acidic residues" evidence="1">
    <location>
        <begin position="65"/>
        <end position="74"/>
    </location>
</feature>
<name>A0AA87Z3T0_FICCA</name>
<protein>
    <submittedName>
        <fullName evidence="2">Uncharacterized protein</fullName>
    </submittedName>
</protein>
<feature type="compositionally biased region" description="Polar residues" evidence="1">
    <location>
        <begin position="150"/>
        <end position="178"/>
    </location>
</feature>
<feature type="compositionally biased region" description="Basic and acidic residues" evidence="1">
    <location>
        <begin position="183"/>
        <end position="197"/>
    </location>
</feature>
<dbReference type="AlphaFoldDB" id="A0AA87Z3T0"/>
<dbReference type="Proteomes" id="UP001187192">
    <property type="component" value="Unassembled WGS sequence"/>
</dbReference>
<comment type="caution">
    <text evidence="2">The sequence shown here is derived from an EMBL/GenBank/DDBJ whole genome shotgun (WGS) entry which is preliminary data.</text>
</comment>
<feature type="region of interest" description="Disordered" evidence="1">
    <location>
        <begin position="140"/>
        <end position="197"/>
    </location>
</feature>
<reference evidence="2" key="1">
    <citation type="submission" date="2023-07" db="EMBL/GenBank/DDBJ databases">
        <title>draft genome sequence of fig (Ficus carica).</title>
        <authorList>
            <person name="Takahashi T."/>
            <person name="Nishimura K."/>
        </authorList>
    </citation>
    <scope>NUCLEOTIDE SEQUENCE</scope>
</reference>
<proteinExistence type="predicted"/>
<gene>
    <name evidence="2" type="ORF">TIFTF001_001939</name>
</gene>
<keyword evidence="3" id="KW-1185">Reference proteome</keyword>
<feature type="region of interest" description="Disordered" evidence="1">
    <location>
        <begin position="1"/>
        <end position="99"/>
    </location>
</feature>
<dbReference type="PANTHER" id="PTHR14386:SF2">
    <property type="entry name" value="PROTEIN FAM204A"/>
    <property type="match status" value="1"/>
</dbReference>
<evidence type="ECO:0000313" key="3">
    <source>
        <dbReference type="Proteomes" id="UP001187192"/>
    </source>
</evidence>
<sequence>MLVRPGHRTGQNYGSRAGQFGPAQIPTTRRAWVAVKRRRPRAPARHKQTTKGKKKREKKRHMENKEEDEEEEEERREAAIALTPSLQPDFKPKSSAISQSQLSKFQRDCIPIIVREGPPLLPHFSYLDGRTKLHCKDSSTKDFEHKDSSFFGSENNNNKDNSLLQQESSITPSAPTQRQKLHWGLDTKERWERKANM</sequence>
<evidence type="ECO:0000256" key="1">
    <source>
        <dbReference type="SAM" id="MobiDB-lite"/>
    </source>
</evidence>
<dbReference type="InterPro" id="IPR037690">
    <property type="entry name" value="FAM204A"/>
</dbReference>
<feature type="compositionally biased region" description="Basic residues" evidence="1">
    <location>
        <begin position="35"/>
        <end position="62"/>
    </location>
</feature>
<accession>A0AA87Z3T0</accession>
<organism evidence="2 3">
    <name type="scientific">Ficus carica</name>
    <name type="common">Common fig</name>
    <dbReference type="NCBI Taxonomy" id="3494"/>
    <lineage>
        <taxon>Eukaryota</taxon>
        <taxon>Viridiplantae</taxon>
        <taxon>Streptophyta</taxon>
        <taxon>Embryophyta</taxon>
        <taxon>Tracheophyta</taxon>
        <taxon>Spermatophyta</taxon>
        <taxon>Magnoliopsida</taxon>
        <taxon>eudicotyledons</taxon>
        <taxon>Gunneridae</taxon>
        <taxon>Pentapetalae</taxon>
        <taxon>rosids</taxon>
        <taxon>fabids</taxon>
        <taxon>Rosales</taxon>
        <taxon>Moraceae</taxon>
        <taxon>Ficeae</taxon>
        <taxon>Ficus</taxon>
    </lineage>
</organism>
<dbReference type="EMBL" id="BTGU01000002">
    <property type="protein sequence ID" value="GMN28127.1"/>
    <property type="molecule type" value="Genomic_DNA"/>
</dbReference>
<evidence type="ECO:0000313" key="2">
    <source>
        <dbReference type="EMBL" id="GMN28127.1"/>
    </source>
</evidence>
<dbReference type="PANTHER" id="PTHR14386">
    <property type="entry name" value="PROTEIN FAM204A"/>
    <property type="match status" value="1"/>
</dbReference>